<dbReference type="PROSITE" id="PS00687">
    <property type="entry name" value="ALDEHYDE_DEHYDR_GLU"/>
    <property type="match status" value="1"/>
</dbReference>
<dbReference type="GeneID" id="35595508"/>
<dbReference type="InterPro" id="IPR016160">
    <property type="entry name" value="Ald_DH_CS_CYS"/>
</dbReference>
<sequence length="479" mass="50957">MADKFGSDWTVPLWRGGEQVTGSNTYELVSPLNGKPLYNVSAASVDDANAAVAAAEAALPAWSKIGPAARRDLLLKAADELVARKDDLWHLTNTEVASTEPYFAFDFSNALEALKSTAGLISTVQATMPAMLDEGRSAMVVKEPYGVVLAIAPWNCPCILGLRSFLAPLAMGNTVVVKGAEKSPGCFWALADIFHKAGFPPGVLNTVIHRPQDGAEITTALISHPAVKKINFTGSTAVGSIVASLAGKHLKPVLMECGGKAPAIVCEDADISNAALQCTLGAFLFSGQICMATERILVNAKIADQFRQALAGTIDAVFPDKNGLVLVDKAPVTKNASLIQDAVSKGAKAVYGDPSDKRELATAMRPVVLEGVKEGMDMYYQESFGPTVSLILVENDEEAIKISNDTEYGLTSAVFTENLQRGLKIARQIETGAVHINSMSVHDEASLPHGGAKKSGFGRFNGEEGLKEWTRLKVITWKN</sequence>
<gene>
    <name evidence="5" type="ORF">RCC_00102</name>
</gene>
<dbReference type="GO" id="GO:0004777">
    <property type="term" value="F:succinate-semialdehyde dehydrogenase (NAD+) activity"/>
    <property type="evidence" value="ECO:0007669"/>
    <property type="project" value="TreeGrafter"/>
</dbReference>
<reference evidence="5 6" key="1">
    <citation type="submission" date="2016-03" db="EMBL/GenBank/DDBJ databases">
        <authorList>
            <person name="Ploux O."/>
        </authorList>
    </citation>
    <scope>NUCLEOTIDE SEQUENCE [LARGE SCALE GENOMIC DNA]</scope>
    <source>
        <strain evidence="5 6">URUG2</strain>
    </source>
</reference>
<dbReference type="GO" id="GO:0009450">
    <property type="term" value="P:gamma-aminobutyric acid catabolic process"/>
    <property type="evidence" value="ECO:0007669"/>
    <property type="project" value="TreeGrafter"/>
</dbReference>
<keyword evidence="6" id="KW-1185">Reference proteome</keyword>
<dbReference type="CDD" id="cd07105">
    <property type="entry name" value="ALDH_SaliADH"/>
    <property type="match status" value="1"/>
</dbReference>
<evidence type="ECO:0000259" key="4">
    <source>
        <dbReference type="Pfam" id="PF00171"/>
    </source>
</evidence>
<dbReference type="InterPro" id="IPR016161">
    <property type="entry name" value="Ald_DH/histidinol_DH"/>
</dbReference>
<protein>
    <submittedName>
        <fullName evidence="5">Related to aldehyde dehydrogenase</fullName>
    </submittedName>
</protein>
<dbReference type="OrthoDB" id="310895at2759"/>
<evidence type="ECO:0000256" key="3">
    <source>
        <dbReference type="RuleBase" id="RU003345"/>
    </source>
</evidence>
<evidence type="ECO:0000313" key="6">
    <source>
        <dbReference type="Proteomes" id="UP000225277"/>
    </source>
</evidence>
<dbReference type="SUPFAM" id="SSF53720">
    <property type="entry name" value="ALDH-like"/>
    <property type="match status" value="1"/>
</dbReference>
<feature type="active site" evidence="2">
    <location>
        <position position="256"/>
    </location>
</feature>
<dbReference type="InterPro" id="IPR029510">
    <property type="entry name" value="Ald_DH_CS_GLU"/>
</dbReference>
<comment type="similarity">
    <text evidence="3">Belongs to the aldehyde dehydrogenase family.</text>
</comment>
<evidence type="ECO:0000256" key="1">
    <source>
        <dbReference type="ARBA" id="ARBA00023002"/>
    </source>
</evidence>
<dbReference type="PANTHER" id="PTHR43353:SF6">
    <property type="entry name" value="CYTOPLASMIC ALDEHYDE DEHYDROGENASE (EUROFUNG)"/>
    <property type="match status" value="1"/>
</dbReference>
<organism evidence="5 6">
    <name type="scientific">Ramularia collo-cygni</name>
    <dbReference type="NCBI Taxonomy" id="112498"/>
    <lineage>
        <taxon>Eukaryota</taxon>
        <taxon>Fungi</taxon>
        <taxon>Dikarya</taxon>
        <taxon>Ascomycota</taxon>
        <taxon>Pezizomycotina</taxon>
        <taxon>Dothideomycetes</taxon>
        <taxon>Dothideomycetidae</taxon>
        <taxon>Mycosphaerellales</taxon>
        <taxon>Mycosphaerellaceae</taxon>
        <taxon>Ramularia</taxon>
    </lineage>
</organism>
<dbReference type="PROSITE" id="PS00070">
    <property type="entry name" value="ALDEHYDE_DEHYDR_CYS"/>
    <property type="match status" value="1"/>
</dbReference>
<accession>A0A2D3UY83</accession>
<name>A0A2D3UY83_9PEZI</name>
<dbReference type="EMBL" id="FJUY01000001">
    <property type="protein sequence ID" value="CZT14129.1"/>
    <property type="molecule type" value="Genomic_DNA"/>
</dbReference>
<proteinExistence type="inferred from homology"/>
<dbReference type="InterPro" id="IPR016163">
    <property type="entry name" value="Ald_DH_C"/>
</dbReference>
<evidence type="ECO:0000256" key="2">
    <source>
        <dbReference type="PROSITE-ProRule" id="PRU10007"/>
    </source>
</evidence>
<dbReference type="InterPro" id="IPR015590">
    <property type="entry name" value="Aldehyde_DH_dom"/>
</dbReference>
<dbReference type="Pfam" id="PF00171">
    <property type="entry name" value="Aldedh"/>
    <property type="match status" value="1"/>
</dbReference>
<dbReference type="Proteomes" id="UP000225277">
    <property type="component" value="Unassembled WGS sequence"/>
</dbReference>
<dbReference type="RefSeq" id="XP_023621027.1">
    <property type="nucleotide sequence ID" value="XM_023765259.1"/>
</dbReference>
<dbReference type="InterPro" id="IPR016162">
    <property type="entry name" value="Ald_DH_N"/>
</dbReference>
<dbReference type="InterPro" id="IPR050740">
    <property type="entry name" value="Aldehyde_DH_Superfamily"/>
</dbReference>
<dbReference type="AlphaFoldDB" id="A0A2D3UY83"/>
<evidence type="ECO:0000313" key="5">
    <source>
        <dbReference type="EMBL" id="CZT14129.1"/>
    </source>
</evidence>
<dbReference type="Gene3D" id="3.40.309.10">
    <property type="entry name" value="Aldehyde Dehydrogenase, Chain A, domain 2"/>
    <property type="match status" value="1"/>
</dbReference>
<dbReference type="Gene3D" id="3.40.605.10">
    <property type="entry name" value="Aldehyde Dehydrogenase, Chain A, domain 1"/>
    <property type="match status" value="1"/>
</dbReference>
<feature type="domain" description="Aldehyde dehydrogenase" evidence="4">
    <location>
        <begin position="23"/>
        <end position="475"/>
    </location>
</feature>
<dbReference type="PANTHER" id="PTHR43353">
    <property type="entry name" value="SUCCINATE-SEMIALDEHYDE DEHYDROGENASE, MITOCHONDRIAL"/>
    <property type="match status" value="1"/>
</dbReference>
<dbReference type="STRING" id="112498.A0A2D3UY83"/>
<keyword evidence="1 3" id="KW-0560">Oxidoreductase</keyword>